<gene>
    <name evidence="2" type="ORF">FHU36_006871</name>
</gene>
<dbReference type="AlphaFoldDB" id="A0A7X0F1Z9"/>
<organism evidence="2 3">
    <name type="scientific">Nonomuraea muscovyensis</name>
    <dbReference type="NCBI Taxonomy" id="1124761"/>
    <lineage>
        <taxon>Bacteria</taxon>
        <taxon>Bacillati</taxon>
        <taxon>Actinomycetota</taxon>
        <taxon>Actinomycetes</taxon>
        <taxon>Streptosporangiales</taxon>
        <taxon>Streptosporangiaceae</taxon>
        <taxon>Nonomuraea</taxon>
    </lineage>
</organism>
<keyword evidence="1" id="KW-0472">Membrane</keyword>
<keyword evidence="1" id="KW-0812">Transmembrane</keyword>
<name>A0A7X0F1Z9_9ACTN</name>
<dbReference type="EMBL" id="JACHJB010000003">
    <property type="protein sequence ID" value="MBB6350299.1"/>
    <property type="molecule type" value="Genomic_DNA"/>
</dbReference>
<feature type="transmembrane region" description="Helical" evidence="1">
    <location>
        <begin position="57"/>
        <end position="80"/>
    </location>
</feature>
<accession>A0A7X0F1Z9</accession>
<comment type="caution">
    <text evidence="2">The sequence shown here is derived from an EMBL/GenBank/DDBJ whole genome shotgun (WGS) entry which is preliminary data.</text>
</comment>
<evidence type="ECO:0000313" key="3">
    <source>
        <dbReference type="Proteomes" id="UP000583800"/>
    </source>
</evidence>
<dbReference type="RefSeq" id="WP_185088115.1">
    <property type="nucleotide sequence ID" value="NZ_JACHJB010000003.1"/>
</dbReference>
<proteinExistence type="predicted"/>
<evidence type="ECO:0000313" key="2">
    <source>
        <dbReference type="EMBL" id="MBB6350299.1"/>
    </source>
</evidence>
<keyword evidence="1" id="KW-1133">Transmembrane helix</keyword>
<evidence type="ECO:0000256" key="1">
    <source>
        <dbReference type="SAM" id="Phobius"/>
    </source>
</evidence>
<reference evidence="2 3" key="1">
    <citation type="submission" date="2020-08" db="EMBL/GenBank/DDBJ databases">
        <title>Sequencing the genomes of 1000 actinobacteria strains.</title>
        <authorList>
            <person name="Klenk H.-P."/>
        </authorList>
    </citation>
    <scope>NUCLEOTIDE SEQUENCE [LARGE SCALE GENOMIC DNA]</scope>
    <source>
        <strain evidence="2 3">DSM 45913</strain>
    </source>
</reference>
<dbReference type="Proteomes" id="UP000583800">
    <property type="component" value="Unassembled WGS sequence"/>
</dbReference>
<keyword evidence="3" id="KW-1185">Reference proteome</keyword>
<feature type="transmembrane region" description="Helical" evidence="1">
    <location>
        <begin position="86"/>
        <end position="104"/>
    </location>
</feature>
<protein>
    <submittedName>
        <fullName evidence="2">ABC-type transport system involved in multi-copper enzyme maturation permease subunit</fullName>
    </submittedName>
</protein>
<feature type="transmembrane region" description="Helical" evidence="1">
    <location>
        <begin position="24"/>
        <end position="45"/>
    </location>
</feature>
<sequence length="105" mass="11287">MTDPIKEPERPHAKGDGALLSLTMLWLVGTPVLGVIWFSYGFALIGAPAKNKELSQVAGDAMVFLGLGVPPLACLLSLIWRRRVAALIYGLISLALLIFVVTRVS</sequence>